<dbReference type="KEGG" id="haj:DU500_11815"/>
<dbReference type="InterPro" id="IPR013373">
    <property type="entry name" value="Flagellin/pilin_N_arc"/>
</dbReference>
<dbReference type="InterPro" id="IPR012859">
    <property type="entry name" value="Pilin_N_archaeal"/>
</dbReference>
<accession>A0A345EE03</accession>
<organism evidence="4 5">
    <name type="scientific">Haloplanus rubicundus</name>
    <dbReference type="NCBI Taxonomy" id="1547898"/>
    <lineage>
        <taxon>Archaea</taxon>
        <taxon>Methanobacteriati</taxon>
        <taxon>Methanobacteriota</taxon>
        <taxon>Stenosarchaea group</taxon>
        <taxon>Halobacteria</taxon>
        <taxon>Halobacteriales</taxon>
        <taxon>Haloferacaceae</taxon>
        <taxon>Haloplanus</taxon>
    </lineage>
</organism>
<keyword evidence="6" id="KW-1185">Reference proteome</keyword>
<reference evidence="4 5" key="1">
    <citation type="submission" date="2018-07" db="EMBL/GenBank/DDBJ databases">
        <title>Genome sequences of Haloplanus sp. CBA1112.</title>
        <authorList>
            <person name="Kim Y.B."/>
            <person name="Roh S.W."/>
        </authorList>
    </citation>
    <scope>NUCLEOTIDE SEQUENCE [LARGE SCALE GENOMIC DNA]</scope>
    <source>
        <strain evidence="4 5">CBA1112</strain>
    </source>
</reference>
<evidence type="ECO:0000313" key="5">
    <source>
        <dbReference type="Proteomes" id="UP000252985"/>
    </source>
</evidence>
<gene>
    <name evidence="4" type="ORF">DU484_11540</name>
    <name evidence="3" type="ORF">DU500_11815</name>
</gene>
<name>A0A345EE03_9EURY</name>
<dbReference type="EMBL" id="CP031148">
    <property type="protein sequence ID" value="AXG10425.1"/>
    <property type="molecule type" value="Genomic_DNA"/>
</dbReference>
<evidence type="ECO:0000256" key="1">
    <source>
        <dbReference type="SAM" id="Phobius"/>
    </source>
</evidence>
<reference evidence="3 6" key="2">
    <citation type="submission" date="2018-07" db="EMBL/GenBank/DDBJ databases">
        <title>Genome sequences of Haloplanus sp. CBA1113.</title>
        <authorList>
            <person name="Kim Y.B."/>
            <person name="Roh S.W."/>
        </authorList>
    </citation>
    <scope>NUCLEOTIDE SEQUENCE [LARGE SCALE GENOMIC DNA]</scope>
    <source>
        <strain evidence="3 6">CBA1113</strain>
    </source>
</reference>
<dbReference type="EMBL" id="CP031150">
    <property type="protein sequence ID" value="AXG07056.1"/>
    <property type="molecule type" value="Genomic_DNA"/>
</dbReference>
<dbReference type="Proteomes" id="UP000253273">
    <property type="component" value="Chromosome"/>
</dbReference>
<dbReference type="GeneID" id="37287620"/>
<evidence type="ECO:0000313" key="6">
    <source>
        <dbReference type="Proteomes" id="UP000253273"/>
    </source>
</evidence>
<sequence length="163" mass="17076">MSGVLRRDGRAISPVVGVALLLALVVVLAAVLGSLLLGIEPPPDPTPQYSYGTEYHADGDGNTNDRPYVVLTLEGGQVEVGEHFYITDSSGNEVRWDAVWTTAGPLTAGDYAHIDGYGSDSALNPACEGETYRFVHRPGDGESAVLATVEIDQPAVGPAAVHC</sequence>
<keyword evidence="1" id="KW-0812">Transmembrane</keyword>
<keyword evidence="1" id="KW-1133">Transmembrane helix</keyword>
<dbReference type="OrthoDB" id="240763at2157"/>
<evidence type="ECO:0000259" key="2">
    <source>
        <dbReference type="Pfam" id="PF07790"/>
    </source>
</evidence>
<accession>A0A345E4D4</accession>
<dbReference type="AlphaFoldDB" id="A0A345EE03"/>
<evidence type="ECO:0000313" key="3">
    <source>
        <dbReference type="EMBL" id="AXG07056.1"/>
    </source>
</evidence>
<protein>
    <submittedName>
        <fullName evidence="4">Type IV pilin</fullName>
    </submittedName>
</protein>
<dbReference type="KEGG" id="haq:DU484_11540"/>
<evidence type="ECO:0000313" key="4">
    <source>
        <dbReference type="EMBL" id="AXG10425.1"/>
    </source>
</evidence>
<dbReference type="NCBIfam" id="TIGR02537">
    <property type="entry name" value="arch_flag_Nterm"/>
    <property type="match status" value="1"/>
</dbReference>
<dbReference type="Pfam" id="PF07790">
    <property type="entry name" value="Pilin_N"/>
    <property type="match status" value="1"/>
</dbReference>
<keyword evidence="1" id="KW-0472">Membrane</keyword>
<feature type="domain" description="Archaeal Type IV pilin N-terminal" evidence="2">
    <location>
        <begin position="10"/>
        <end position="78"/>
    </location>
</feature>
<proteinExistence type="predicted"/>
<feature type="transmembrane region" description="Helical" evidence="1">
    <location>
        <begin position="12"/>
        <end position="39"/>
    </location>
</feature>
<dbReference type="RefSeq" id="WP_114586188.1">
    <property type="nucleotide sequence ID" value="NZ_CP031148.1"/>
</dbReference>
<dbReference type="Proteomes" id="UP000252985">
    <property type="component" value="Chromosome"/>
</dbReference>